<feature type="compositionally biased region" description="Polar residues" evidence="1">
    <location>
        <begin position="80"/>
        <end position="99"/>
    </location>
</feature>
<dbReference type="EMBL" id="JAUDZG010000001">
    <property type="protein sequence ID" value="KAK3311516.1"/>
    <property type="molecule type" value="Genomic_DNA"/>
</dbReference>
<dbReference type="GeneID" id="87884939"/>
<name>A0AAJ0H496_9PEZI</name>
<dbReference type="AlphaFoldDB" id="A0AAJ0H496"/>
<organism evidence="3 4">
    <name type="scientific">Chaetomium strumarium</name>
    <dbReference type="NCBI Taxonomy" id="1170767"/>
    <lineage>
        <taxon>Eukaryota</taxon>
        <taxon>Fungi</taxon>
        <taxon>Dikarya</taxon>
        <taxon>Ascomycota</taxon>
        <taxon>Pezizomycotina</taxon>
        <taxon>Sordariomycetes</taxon>
        <taxon>Sordariomycetidae</taxon>
        <taxon>Sordariales</taxon>
        <taxon>Chaetomiaceae</taxon>
        <taxon>Chaetomium</taxon>
    </lineage>
</organism>
<evidence type="ECO:0000313" key="4">
    <source>
        <dbReference type="Proteomes" id="UP001273166"/>
    </source>
</evidence>
<sequence>MPAAGTSSPPSPDAWDESLDIKVDIDEPPTTAPKEKEHHSPTKEYGARWTWDPTARDYVRWSEDGVKLFYTEYQRFGSRAPSQGTADTNSNMNNDQQNRPKAGSSERLTKIVPSGIPGAPLYKLPLGNAFQIVAKPKRFFCAGRIFKTVWFEPGGNTMPRARTDLAEWSDRSLPFHGERPIARFRWFVVVRRRLHHSLCFSITTFGGGFKPPTMKTTKARKSHGRQADFVVLHSASVEPPRPYDEEGITREPIAIIIEDDEQYISPIARLDCSRIYTVEDSLRVMKTGRVHPESLPLLNEYYKESVS</sequence>
<feature type="compositionally biased region" description="Basic and acidic residues" evidence="1">
    <location>
        <begin position="33"/>
        <end position="46"/>
    </location>
</feature>
<feature type="region of interest" description="Disordered" evidence="1">
    <location>
        <begin position="79"/>
        <end position="107"/>
    </location>
</feature>
<feature type="region of interest" description="Disordered" evidence="1">
    <location>
        <begin position="1"/>
        <end position="47"/>
    </location>
</feature>
<feature type="domain" description="DUF6590" evidence="2">
    <location>
        <begin position="137"/>
        <end position="299"/>
    </location>
</feature>
<evidence type="ECO:0000313" key="3">
    <source>
        <dbReference type="EMBL" id="KAK3311516.1"/>
    </source>
</evidence>
<dbReference type="InterPro" id="IPR046497">
    <property type="entry name" value="DUF6590"/>
</dbReference>
<reference evidence="3" key="2">
    <citation type="submission" date="2023-06" db="EMBL/GenBank/DDBJ databases">
        <authorList>
            <consortium name="Lawrence Berkeley National Laboratory"/>
            <person name="Mondo S.J."/>
            <person name="Hensen N."/>
            <person name="Bonometti L."/>
            <person name="Westerberg I."/>
            <person name="Brannstrom I.O."/>
            <person name="Guillou S."/>
            <person name="Cros-Aarteil S."/>
            <person name="Calhoun S."/>
            <person name="Haridas S."/>
            <person name="Kuo A."/>
            <person name="Pangilinan J."/>
            <person name="Riley R."/>
            <person name="Labutti K."/>
            <person name="Andreopoulos B."/>
            <person name="Lipzen A."/>
            <person name="Chen C."/>
            <person name="Yanf M."/>
            <person name="Daum C."/>
            <person name="Ng V."/>
            <person name="Clum A."/>
            <person name="Steindorff A."/>
            <person name="Ohm R."/>
            <person name="Martin F."/>
            <person name="Silar P."/>
            <person name="Natvig D."/>
            <person name="Lalanne C."/>
            <person name="Gautier V."/>
            <person name="Ament-Velasquez S.L."/>
            <person name="Kruys A."/>
            <person name="Hutchinson M.I."/>
            <person name="Powell A.J."/>
            <person name="Barry K."/>
            <person name="Miller A.N."/>
            <person name="Grigoriev I.V."/>
            <person name="Debuchy R."/>
            <person name="Gladieux P."/>
            <person name="Thoren M.H."/>
            <person name="Johannesson H."/>
        </authorList>
    </citation>
    <scope>NUCLEOTIDE SEQUENCE</scope>
    <source>
        <strain evidence="3">CBS 333.67</strain>
    </source>
</reference>
<dbReference type="Proteomes" id="UP001273166">
    <property type="component" value="Unassembled WGS sequence"/>
</dbReference>
<gene>
    <name evidence="3" type="ORF">B0T15DRAFT_482519</name>
</gene>
<dbReference type="Pfam" id="PF20233">
    <property type="entry name" value="DUF6590"/>
    <property type="match status" value="1"/>
</dbReference>
<evidence type="ECO:0000256" key="1">
    <source>
        <dbReference type="SAM" id="MobiDB-lite"/>
    </source>
</evidence>
<keyword evidence="4" id="KW-1185">Reference proteome</keyword>
<dbReference type="RefSeq" id="XP_062727296.1">
    <property type="nucleotide sequence ID" value="XM_062866110.1"/>
</dbReference>
<comment type="caution">
    <text evidence="3">The sequence shown here is derived from an EMBL/GenBank/DDBJ whole genome shotgun (WGS) entry which is preliminary data.</text>
</comment>
<accession>A0AAJ0H496</accession>
<protein>
    <recommendedName>
        <fullName evidence="2">DUF6590 domain-containing protein</fullName>
    </recommendedName>
</protein>
<reference evidence="3" key="1">
    <citation type="journal article" date="2023" name="Mol. Phylogenet. Evol.">
        <title>Genome-scale phylogeny and comparative genomics of the fungal order Sordariales.</title>
        <authorList>
            <person name="Hensen N."/>
            <person name="Bonometti L."/>
            <person name="Westerberg I."/>
            <person name="Brannstrom I.O."/>
            <person name="Guillou S."/>
            <person name="Cros-Aarteil S."/>
            <person name="Calhoun S."/>
            <person name="Haridas S."/>
            <person name="Kuo A."/>
            <person name="Mondo S."/>
            <person name="Pangilinan J."/>
            <person name="Riley R."/>
            <person name="LaButti K."/>
            <person name="Andreopoulos B."/>
            <person name="Lipzen A."/>
            <person name="Chen C."/>
            <person name="Yan M."/>
            <person name="Daum C."/>
            <person name="Ng V."/>
            <person name="Clum A."/>
            <person name="Steindorff A."/>
            <person name="Ohm R.A."/>
            <person name="Martin F."/>
            <person name="Silar P."/>
            <person name="Natvig D.O."/>
            <person name="Lalanne C."/>
            <person name="Gautier V."/>
            <person name="Ament-Velasquez S.L."/>
            <person name="Kruys A."/>
            <person name="Hutchinson M.I."/>
            <person name="Powell A.J."/>
            <person name="Barry K."/>
            <person name="Miller A.N."/>
            <person name="Grigoriev I.V."/>
            <person name="Debuchy R."/>
            <person name="Gladieux P."/>
            <person name="Hiltunen Thoren M."/>
            <person name="Johannesson H."/>
        </authorList>
    </citation>
    <scope>NUCLEOTIDE SEQUENCE</scope>
    <source>
        <strain evidence="3">CBS 333.67</strain>
    </source>
</reference>
<proteinExistence type="predicted"/>
<evidence type="ECO:0000259" key="2">
    <source>
        <dbReference type="Pfam" id="PF20233"/>
    </source>
</evidence>